<evidence type="ECO:0000313" key="2">
    <source>
        <dbReference type="Proteomes" id="UP001159659"/>
    </source>
</evidence>
<comment type="caution">
    <text evidence="1">The sequence shown here is derived from an EMBL/GenBank/DDBJ whole genome shotgun (WGS) entry which is preliminary data.</text>
</comment>
<reference evidence="1" key="1">
    <citation type="submission" date="2022-12" db="EMBL/GenBank/DDBJ databases">
        <authorList>
            <person name="Webb A."/>
        </authorList>
    </citation>
    <scope>NUCLEOTIDE SEQUENCE</scope>
    <source>
        <strain evidence="1">Pf2</strain>
    </source>
</reference>
<gene>
    <name evidence="1" type="ORF">PFR002_LOCUS4312</name>
</gene>
<protein>
    <submittedName>
        <fullName evidence="1">Uncharacterized protein</fullName>
    </submittedName>
</protein>
<dbReference type="EMBL" id="CANTFK010000663">
    <property type="protein sequence ID" value="CAI5721860.1"/>
    <property type="molecule type" value="Genomic_DNA"/>
</dbReference>
<sequence>MQHAQPERRADGRNVAQAAFEESEFRRLIDCDSALERTPMKIVELFGMVLFGAGSFRRAEAQERVNQGAAEAQAVLQAQAQAEAQAQAAYQTRAHHQRAPPPTPYAVPGCLLGLFGHCVLAVLDSKLINEKFSEVEQYKGLRSEFCQ</sequence>
<accession>A0AAV0TM63</accession>
<evidence type="ECO:0000313" key="1">
    <source>
        <dbReference type="EMBL" id="CAI5721860.1"/>
    </source>
</evidence>
<organism evidence="1 2">
    <name type="scientific">Peronospora farinosa</name>
    <dbReference type="NCBI Taxonomy" id="134698"/>
    <lineage>
        <taxon>Eukaryota</taxon>
        <taxon>Sar</taxon>
        <taxon>Stramenopiles</taxon>
        <taxon>Oomycota</taxon>
        <taxon>Peronosporomycetes</taxon>
        <taxon>Peronosporales</taxon>
        <taxon>Peronosporaceae</taxon>
        <taxon>Peronospora</taxon>
    </lineage>
</organism>
<dbReference type="Proteomes" id="UP001159659">
    <property type="component" value="Unassembled WGS sequence"/>
</dbReference>
<proteinExistence type="predicted"/>
<dbReference type="AlphaFoldDB" id="A0AAV0TM63"/>
<name>A0AAV0TM63_9STRA</name>